<sequence length="340" mass="35662">MSDETGSKARRGSAPTIYDVAELAGVSPSTVSRALSKPGRISATTEAKIRAAADELRFRVNPLARGLYTGRTLTLALVVADITNPVIFGIVRGAEHAASERGYTLVIAESQESGEAESEAVRRLMPSVDGIILATTRLGEAGIRDLAAEKPVVLINRAVSDVPAILPDVEKGVAALIDHLAGLGHRSIAYLSGPTASWISDRRWEALLAHAEQRDIATVEIGPNAPTIDGGRAAVRRVRASRATAVVAFNDLIAIGVMQQFAEDGIEVPRQVSVSGFDDIFGSELIVPALTTVRSQLESAGRRAATSLIALVDGAQPDDPAQLLDTTLVVRASTGPAPTT</sequence>
<dbReference type="PANTHER" id="PTHR30146">
    <property type="entry name" value="LACI-RELATED TRANSCRIPTIONAL REPRESSOR"/>
    <property type="match status" value="1"/>
</dbReference>
<dbReference type="InterPro" id="IPR000843">
    <property type="entry name" value="HTH_LacI"/>
</dbReference>
<reference evidence="5" key="1">
    <citation type="submission" date="2016-03" db="EMBL/GenBank/DDBJ databases">
        <authorList>
            <person name="Ploux O."/>
        </authorList>
    </citation>
    <scope>NUCLEOTIDE SEQUENCE</scope>
    <source>
        <strain evidence="5">UC1</strain>
    </source>
</reference>
<dbReference type="SMART" id="SM00354">
    <property type="entry name" value="HTH_LACI"/>
    <property type="match status" value="1"/>
</dbReference>
<dbReference type="InterPro" id="IPR028082">
    <property type="entry name" value="Peripla_BP_I"/>
</dbReference>
<accession>A0A1Y5P1P6</accession>
<dbReference type="InterPro" id="IPR046335">
    <property type="entry name" value="LacI/GalR-like_sensor"/>
</dbReference>
<dbReference type="GO" id="GO:0003700">
    <property type="term" value="F:DNA-binding transcription factor activity"/>
    <property type="evidence" value="ECO:0007669"/>
    <property type="project" value="TreeGrafter"/>
</dbReference>
<evidence type="ECO:0000259" key="4">
    <source>
        <dbReference type="PROSITE" id="PS50932"/>
    </source>
</evidence>
<evidence type="ECO:0000313" key="5">
    <source>
        <dbReference type="EMBL" id="SBS70021.1"/>
    </source>
</evidence>
<evidence type="ECO:0000256" key="1">
    <source>
        <dbReference type="ARBA" id="ARBA00023015"/>
    </source>
</evidence>
<keyword evidence="3" id="KW-0804">Transcription</keyword>
<dbReference type="GO" id="GO:0000976">
    <property type="term" value="F:transcription cis-regulatory region binding"/>
    <property type="evidence" value="ECO:0007669"/>
    <property type="project" value="TreeGrafter"/>
</dbReference>
<keyword evidence="1" id="KW-0805">Transcription regulation</keyword>
<organism evidence="5">
    <name type="scientific">uncultured Microbacterium sp</name>
    <dbReference type="NCBI Taxonomy" id="191216"/>
    <lineage>
        <taxon>Bacteria</taxon>
        <taxon>Bacillati</taxon>
        <taxon>Actinomycetota</taxon>
        <taxon>Actinomycetes</taxon>
        <taxon>Micrococcales</taxon>
        <taxon>Microbacteriaceae</taxon>
        <taxon>Microbacterium</taxon>
        <taxon>environmental samples</taxon>
    </lineage>
</organism>
<dbReference type="PROSITE" id="PS00356">
    <property type="entry name" value="HTH_LACI_1"/>
    <property type="match status" value="1"/>
</dbReference>
<evidence type="ECO:0000256" key="2">
    <source>
        <dbReference type="ARBA" id="ARBA00023125"/>
    </source>
</evidence>
<dbReference type="CDD" id="cd01392">
    <property type="entry name" value="HTH_LacI"/>
    <property type="match status" value="1"/>
</dbReference>
<dbReference type="Pfam" id="PF13377">
    <property type="entry name" value="Peripla_BP_3"/>
    <property type="match status" value="1"/>
</dbReference>
<dbReference type="RefSeq" id="WP_295572521.1">
    <property type="nucleotide sequence ID" value="NZ_FLQR01000001.1"/>
</dbReference>
<dbReference type="AlphaFoldDB" id="A0A1Y5P1P6"/>
<dbReference type="Gene3D" id="3.40.50.2300">
    <property type="match status" value="2"/>
</dbReference>
<dbReference type="SUPFAM" id="SSF53822">
    <property type="entry name" value="Periplasmic binding protein-like I"/>
    <property type="match status" value="1"/>
</dbReference>
<feature type="domain" description="HTH lacI-type" evidence="4">
    <location>
        <begin position="15"/>
        <end position="69"/>
    </location>
</feature>
<dbReference type="Pfam" id="PF00356">
    <property type="entry name" value="LacI"/>
    <property type="match status" value="1"/>
</dbReference>
<dbReference type="CDD" id="cd06267">
    <property type="entry name" value="PBP1_LacI_sugar_binding-like"/>
    <property type="match status" value="1"/>
</dbReference>
<dbReference type="EMBL" id="FLQR01000001">
    <property type="protein sequence ID" value="SBS70021.1"/>
    <property type="molecule type" value="Genomic_DNA"/>
</dbReference>
<proteinExistence type="predicted"/>
<evidence type="ECO:0000256" key="3">
    <source>
        <dbReference type="ARBA" id="ARBA00023163"/>
    </source>
</evidence>
<dbReference type="Gene3D" id="1.10.260.40">
    <property type="entry name" value="lambda repressor-like DNA-binding domains"/>
    <property type="match status" value="1"/>
</dbReference>
<dbReference type="PANTHER" id="PTHR30146:SF138">
    <property type="entry name" value="TRANSCRIPTIONAL REGULATORY PROTEIN"/>
    <property type="match status" value="1"/>
</dbReference>
<keyword evidence="2" id="KW-0238">DNA-binding</keyword>
<protein>
    <submittedName>
        <fullName evidence="5">Transcriptional regulator, LacI family</fullName>
    </submittedName>
</protein>
<dbReference type="SUPFAM" id="SSF47413">
    <property type="entry name" value="lambda repressor-like DNA-binding domains"/>
    <property type="match status" value="1"/>
</dbReference>
<name>A0A1Y5P1P6_9MICO</name>
<dbReference type="InterPro" id="IPR010982">
    <property type="entry name" value="Lambda_DNA-bd_dom_sf"/>
</dbReference>
<gene>
    <name evidence="5" type="ORF">MIPYR_10202</name>
</gene>
<dbReference type="PROSITE" id="PS50932">
    <property type="entry name" value="HTH_LACI_2"/>
    <property type="match status" value="1"/>
</dbReference>